<sequence length="58" mass="6341">MIANTKFLEPGTTGEVGFMASRPEGYEFLCTFPSHNVSMLGYFIVSDPATEIAPQRSP</sequence>
<dbReference type="EMBL" id="UINC01022453">
    <property type="protein sequence ID" value="SVA92090.1"/>
    <property type="molecule type" value="Genomic_DNA"/>
</dbReference>
<dbReference type="InterPro" id="IPR028871">
    <property type="entry name" value="BlueCu_1_BS"/>
</dbReference>
<accession>A0A381ZS81</accession>
<protein>
    <recommendedName>
        <fullName evidence="4">Blue (type 1) copper domain-containing protein</fullName>
    </recommendedName>
</protein>
<dbReference type="InterPro" id="IPR008972">
    <property type="entry name" value="Cupredoxin"/>
</dbReference>
<name>A0A381ZS81_9ZZZZ</name>
<evidence type="ECO:0008006" key="4">
    <source>
        <dbReference type="Google" id="ProtNLM"/>
    </source>
</evidence>
<evidence type="ECO:0000256" key="1">
    <source>
        <dbReference type="ARBA" id="ARBA00022723"/>
    </source>
</evidence>
<evidence type="ECO:0000313" key="3">
    <source>
        <dbReference type="EMBL" id="SVA92090.1"/>
    </source>
</evidence>
<gene>
    <name evidence="3" type="ORF">METZ01_LOCUS144944</name>
</gene>
<dbReference type="Gene3D" id="2.60.40.420">
    <property type="entry name" value="Cupredoxins - blue copper proteins"/>
    <property type="match status" value="1"/>
</dbReference>
<dbReference type="AlphaFoldDB" id="A0A381ZS81"/>
<dbReference type="SUPFAM" id="SSF49503">
    <property type="entry name" value="Cupredoxins"/>
    <property type="match status" value="1"/>
</dbReference>
<keyword evidence="2" id="KW-0186">Copper</keyword>
<reference evidence="3" key="1">
    <citation type="submission" date="2018-05" db="EMBL/GenBank/DDBJ databases">
        <authorList>
            <person name="Lanie J.A."/>
            <person name="Ng W.-L."/>
            <person name="Kazmierczak K.M."/>
            <person name="Andrzejewski T.M."/>
            <person name="Davidsen T.M."/>
            <person name="Wayne K.J."/>
            <person name="Tettelin H."/>
            <person name="Glass J.I."/>
            <person name="Rusch D."/>
            <person name="Podicherti R."/>
            <person name="Tsui H.-C.T."/>
            <person name="Winkler M.E."/>
        </authorList>
    </citation>
    <scope>NUCLEOTIDE SEQUENCE</scope>
</reference>
<organism evidence="3">
    <name type="scientific">marine metagenome</name>
    <dbReference type="NCBI Taxonomy" id="408172"/>
    <lineage>
        <taxon>unclassified sequences</taxon>
        <taxon>metagenomes</taxon>
        <taxon>ecological metagenomes</taxon>
    </lineage>
</organism>
<keyword evidence="1" id="KW-0479">Metal-binding</keyword>
<dbReference type="PROSITE" id="PS00196">
    <property type="entry name" value="COPPER_BLUE"/>
    <property type="match status" value="1"/>
</dbReference>
<evidence type="ECO:0000256" key="2">
    <source>
        <dbReference type="ARBA" id="ARBA00023008"/>
    </source>
</evidence>
<proteinExistence type="predicted"/>
<dbReference type="GO" id="GO:0046872">
    <property type="term" value="F:metal ion binding"/>
    <property type="evidence" value="ECO:0007669"/>
    <property type="project" value="UniProtKB-KW"/>
</dbReference>